<name>A0A1H3SCY9_9PSEU</name>
<dbReference type="GO" id="GO:0009239">
    <property type="term" value="P:enterobactin biosynthetic process"/>
    <property type="evidence" value="ECO:0007669"/>
    <property type="project" value="TreeGrafter"/>
</dbReference>
<organism evidence="2 3">
    <name type="scientific">Amycolatopsis xylanica</name>
    <dbReference type="NCBI Taxonomy" id="589385"/>
    <lineage>
        <taxon>Bacteria</taxon>
        <taxon>Bacillati</taxon>
        <taxon>Actinomycetota</taxon>
        <taxon>Actinomycetes</taxon>
        <taxon>Pseudonocardiales</taxon>
        <taxon>Pseudonocardiaceae</taxon>
        <taxon>Amycolatopsis</taxon>
    </lineage>
</organism>
<gene>
    <name evidence="2" type="ORF">SAMN05421504_113126</name>
</gene>
<sequence length="449" mass="49874">MTGPFELSAPQQYMWENLRFLNPADPGSTSMNQVLTYRITGEFDVPRMERAFNILVSRHDALRLTLTDLGVQPRQRVTPRLIVPLSLVDLTHLPREDREPAAAAYAAEADSRPFDLVNGPLIHPSVCKLAETDHVLVFTLNHLVTDGWSAWVLRKELTALYAGDELPALAGSYQDFAGRPCPNAEASVEYWTRRLEDAPPSLDLPTDRPRASMDGCDNAFHIFTIDTALAHAAAGLARRSRVSLYVLFLSAYQALLHLKTGQRDIVIGSVFAQRTDSTTIDLMGLFNNVVFFRAAIDPAATFTELLVQLSRTARDAYAHAAPFPAIARSLHSDFDAARPWPAQNLYHAWLQFDVPPITTRMLGGLFAERFQYDLTDPPAEAPSPAQHRLMAKENPSFELRANGTGGLIQYNSRLFDEETIIRLAQDLANILAAVTKDPDTRIADLPCGR</sequence>
<dbReference type="CDD" id="cd19531">
    <property type="entry name" value="LCL_NRPS-like"/>
    <property type="match status" value="1"/>
</dbReference>
<protein>
    <submittedName>
        <fullName evidence="2">Condensation domain-containing protein</fullName>
    </submittedName>
</protein>
<dbReference type="InterPro" id="IPR001242">
    <property type="entry name" value="Condensation_dom"/>
</dbReference>
<proteinExistence type="predicted"/>
<dbReference type="PANTHER" id="PTHR45527:SF1">
    <property type="entry name" value="FATTY ACID SYNTHASE"/>
    <property type="match status" value="1"/>
</dbReference>
<keyword evidence="3" id="KW-1185">Reference proteome</keyword>
<reference evidence="2 3" key="1">
    <citation type="submission" date="2016-10" db="EMBL/GenBank/DDBJ databases">
        <authorList>
            <person name="de Groot N.N."/>
        </authorList>
    </citation>
    <scope>NUCLEOTIDE SEQUENCE [LARGE SCALE GENOMIC DNA]</scope>
    <source>
        <strain evidence="2 3">CPCC 202699</strain>
    </source>
</reference>
<dbReference type="GO" id="GO:0005829">
    <property type="term" value="C:cytosol"/>
    <property type="evidence" value="ECO:0007669"/>
    <property type="project" value="TreeGrafter"/>
</dbReference>
<dbReference type="EMBL" id="FNON01000013">
    <property type="protein sequence ID" value="SDZ35774.1"/>
    <property type="molecule type" value="Genomic_DNA"/>
</dbReference>
<dbReference type="Gene3D" id="3.30.559.30">
    <property type="entry name" value="Nonribosomal peptide synthetase, condensation domain"/>
    <property type="match status" value="1"/>
</dbReference>
<dbReference type="OrthoDB" id="2472181at2"/>
<dbReference type="GO" id="GO:0031177">
    <property type="term" value="F:phosphopantetheine binding"/>
    <property type="evidence" value="ECO:0007669"/>
    <property type="project" value="TreeGrafter"/>
</dbReference>
<feature type="domain" description="Condensation" evidence="1">
    <location>
        <begin position="7"/>
        <end position="445"/>
    </location>
</feature>
<dbReference type="Proteomes" id="UP000199515">
    <property type="component" value="Unassembled WGS sequence"/>
</dbReference>
<dbReference type="PANTHER" id="PTHR45527">
    <property type="entry name" value="NONRIBOSOMAL PEPTIDE SYNTHETASE"/>
    <property type="match status" value="1"/>
</dbReference>
<evidence type="ECO:0000313" key="2">
    <source>
        <dbReference type="EMBL" id="SDZ35774.1"/>
    </source>
</evidence>
<dbReference type="GO" id="GO:0009366">
    <property type="term" value="C:enterobactin synthetase complex"/>
    <property type="evidence" value="ECO:0007669"/>
    <property type="project" value="TreeGrafter"/>
</dbReference>
<dbReference type="AlphaFoldDB" id="A0A1H3SCY9"/>
<dbReference type="GO" id="GO:0043041">
    <property type="term" value="P:amino acid activation for nonribosomal peptide biosynthetic process"/>
    <property type="evidence" value="ECO:0007669"/>
    <property type="project" value="TreeGrafter"/>
</dbReference>
<dbReference type="GO" id="GO:0047527">
    <property type="term" value="F:2,3-dihydroxybenzoate-serine ligase activity"/>
    <property type="evidence" value="ECO:0007669"/>
    <property type="project" value="TreeGrafter"/>
</dbReference>
<dbReference type="SUPFAM" id="SSF52777">
    <property type="entry name" value="CoA-dependent acyltransferases"/>
    <property type="match status" value="2"/>
</dbReference>
<dbReference type="RefSeq" id="WP_091298994.1">
    <property type="nucleotide sequence ID" value="NZ_FNON01000013.1"/>
</dbReference>
<dbReference type="InterPro" id="IPR023213">
    <property type="entry name" value="CAT-like_dom_sf"/>
</dbReference>
<dbReference type="STRING" id="589385.SAMN05421504_113126"/>
<dbReference type="Pfam" id="PF00668">
    <property type="entry name" value="Condensation"/>
    <property type="match status" value="1"/>
</dbReference>
<dbReference type="GO" id="GO:0008610">
    <property type="term" value="P:lipid biosynthetic process"/>
    <property type="evidence" value="ECO:0007669"/>
    <property type="project" value="UniProtKB-ARBA"/>
</dbReference>
<evidence type="ECO:0000313" key="3">
    <source>
        <dbReference type="Proteomes" id="UP000199515"/>
    </source>
</evidence>
<dbReference type="Gene3D" id="3.30.559.10">
    <property type="entry name" value="Chloramphenicol acetyltransferase-like domain"/>
    <property type="match status" value="1"/>
</dbReference>
<accession>A0A1H3SCY9</accession>
<evidence type="ECO:0000259" key="1">
    <source>
        <dbReference type="Pfam" id="PF00668"/>
    </source>
</evidence>